<dbReference type="GO" id="GO:0038023">
    <property type="term" value="F:signaling receptor activity"/>
    <property type="evidence" value="ECO:0007669"/>
    <property type="project" value="TreeGrafter"/>
</dbReference>
<dbReference type="AlphaFoldDB" id="A0AAV2THP6"/>
<feature type="transmembrane region" description="Helical" evidence="7">
    <location>
        <begin position="201"/>
        <end position="218"/>
    </location>
</feature>
<keyword evidence="6" id="KW-0479">Metal-binding</keyword>
<comment type="similarity">
    <text evidence="2">Belongs to the ADIPOR family.</text>
</comment>
<dbReference type="Proteomes" id="UP001497525">
    <property type="component" value="Unassembled WGS sequence"/>
</dbReference>
<feature type="binding site" evidence="6">
    <location>
        <position position="305"/>
    </location>
    <ligand>
        <name>Zn(2+)</name>
        <dbReference type="ChEBI" id="CHEBI:29105"/>
    </ligand>
</feature>
<feature type="transmembrane region" description="Helical" evidence="7">
    <location>
        <begin position="230"/>
        <end position="249"/>
    </location>
</feature>
<sequence length="373" mass="42018">MMQKVRLLLSSCDISCVRRPVFGNSEGTLKGTVCGEFSNDLTAKPTVSKPAVTKAGHITLLSKDEVGLDFQEPGILTGYRYPESSFCLCLKSLFQLHNETLNIWTQIIPALYFFVQFLTSVEVADRFLLVYLASTSVFFATSTCAHTFNCISPYARHLCFFLDYTGIALYSSGCAVCYYAYSLPSGLLGVNLFSAGAGDVYLFFSIFLSVWSTYLSCATRFWKPSFWRKFFRLLAFVCIWIYLAVPIALRMLSCGSLNTDSVGECASAHYWGLQFMFVLPSGLLYVSHFPERWFPGKFDVFGHSHQIFHVLGALGAYNQYKALVVDHVQREEIFRSFSYTPSFAFGLICITTVTLSNIKIVQNSYKILTQKMK</sequence>
<reference evidence="8" key="1">
    <citation type="submission" date="2024-06" db="EMBL/GenBank/DDBJ databases">
        <authorList>
            <person name="Liu X."/>
            <person name="Lenzi L."/>
            <person name="Haldenby T S."/>
            <person name="Uol C."/>
        </authorList>
    </citation>
    <scope>NUCLEOTIDE SEQUENCE</scope>
</reference>
<keyword evidence="5 7" id="KW-0472">Membrane</keyword>
<feature type="transmembrane region" description="Helical" evidence="7">
    <location>
        <begin position="269"/>
        <end position="286"/>
    </location>
</feature>
<evidence type="ECO:0000313" key="9">
    <source>
        <dbReference type="Proteomes" id="UP001497525"/>
    </source>
</evidence>
<gene>
    <name evidence="8" type="ORF">CDAUBV1_LOCUS9782</name>
</gene>
<keyword evidence="3 7" id="KW-0812">Transmembrane</keyword>
<evidence type="ECO:0000256" key="1">
    <source>
        <dbReference type="ARBA" id="ARBA00004141"/>
    </source>
</evidence>
<dbReference type="InterPro" id="IPR004254">
    <property type="entry name" value="AdipoR/HlyIII-related"/>
</dbReference>
<evidence type="ECO:0000313" key="8">
    <source>
        <dbReference type="EMBL" id="CAL5135659.1"/>
    </source>
</evidence>
<comment type="subcellular location">
    <subcellularLocation>
        <location evidence="1">Membrane</location>
        <topology evidence="1">Multi-pass membrane protein</topology>
    </subcellularLocation>
</comment>
<evidence type="ECO:0000256" key="6">
    <source>
        <dbReference type="PIRSR" id="PIRSR604254-1"/>
    </source>
</evidence>
<organism evidence="8 9">
    <name type="scientific">Calicophoron daubneyi</name>
    <name type="common">Rumen fluke</name>
    <name type="synonym">Paramphistomum daubneyi</name>
    <dbReference type="NCBI Taxonomy" id="300641"/>
    <lineage>
        <taxon>Eukaryota</taxon>
        <taxon>Metazoa</taxon>
        <taxon>Spiralia</taxon>
        <taxon>Lophotrochozoa</taxon>
        <taxon>Platyhelminthes</taxon>
        <taxon>Trematoda</taxon>
        <taxon>Digenea</taxon>
        <taxon>Plagiorchiida</taxon>
        <taxon>Pronocephalata</taxon>
        <taxon>Paramphistomoidea</taxon>
        <taxon>Paramphistomidae</taxon>
        <taxon>Calicophoron</taxon>
    </lineage>
</organism>
<proteinExistence type="inferred from homology"/>
<feature type="transmembrane region" description="Helical" evidence="7">
    <location>
        <begin position="101"/>
        <end position="121"/>
    </location>
</feature>
<dbReference type="EMBL" id="CAXLJL010000267">
    <property type="protein sequence ID" value="CAL5135659.1"/>
    <property type="molecule type" value="Genomic_DNA"/>
</dbReference>
<dbReference type="PANTHER" id="PTHR20855">
    <property type="entry name" value="ADIPOR/PROGESTIN RECEPTOR-RELATED"/>
    <property type="match status" value="1"/>
</dbReference>
<evidence type="ECO:0000256" key="5">
    <source>
        <dbReference type="ARBA" id="ARBA00023136"/>
    </source>
</evidence>
<feature type="transmembrane region" description="Helical" evidence="7">
    <location>
        <begin position="160"/>
        <end position="181"/>
    </location>
</feature>
<keyword evidence="4 7" id="KW-1133">Transmembrane helix</keyword>
<evidence type="ECO:0000256" key="7">
    <source>
        <dbReference type="SAM" id="Phobius"/>
    </source>
</evidence>
<evidence type="ECO:0000256" key="3">
    <source>
        <dbReference type="ARBA" id="ARBA00022692"/>
    </source>
</evidence>
<dbReference type="PANTHER" id="PTHR20855:SF52">
    <property type="entry name" value="ADIPONECTIN RECEPTOR PROTEIN"/>
    <property type="match status" value="1"/>
</dbReference>
<evidence type="ECO:0000256" key="2">
    <source>
        <dbReference type="ARBA" id="ARBA00007018"/>
    </source>
</evidence>
<evidence type="ECO:0000256" key="4">
    <source>
        <dbReference type="ARBA" id="ARBA00022989"/>
    </source>
</evidence>
<feature type="binding site" evidence="6">
    <location>
        <position position="146"/>
    </location>
    <ligand>
        <name>Zn(2+)</name>
        <dbReference type="ChEBI" id="CHEBI:29105"/>
    </ligand>
</feature>
<feature type="transmembrane region" description="Helical" evidence="7">
    <location>
        <begin position="127"/>
        <end position="148"/>
    </location>
</feature>
<feature type="binding site" evidence="6">
    <location>
        <position position="309"/>
    </location>
    <ligand>
        <name>Zn(2+)</name>
        <dbReference type="ChEBI" id="CHEBI:29105"/>
    </ligand>
</feature>
<protein>
    <submittedName>
        <fullName evidence="8">Uncharacterized protein</fullName>
    </submittedName>
</protein>
<dbReference type="GO" id="GO:0016020">
    <property type="term" value="C:membrane"/>
    <property type="evidence" value="ECO:0007669"/>
    <property type="project" value="UniProtKB-SubCell"/>
</dbReference>
<accession>A0AAV2THP6</accession>
<comment type="caution">
    <text evidence="8">The sequence shown here is derived from an EMBL/GenBank/DDBJ whole genome shotgun (WGS) entry which is preliminary data.</text>
</comment>
<keyword evidence="6" id="KW-0862">Zinc</keyword>
<dbReference type="Pfam" id="PF03006">
    <property type="entry name" value="HlyIII"/>
    <property type="match status" value="1"/>
</dbReference>
<dbReference type="GO" id="GO:0046872">
    <property type="term" value="F:metal ion binding"/>
    <property type="evidence" value="ECO:0007669"/>
    <property type="project" value="UniProtKB-KW"/>
</dbReference>
<name>A0AAV2THP6_CALDB</name>